<proteinExistence type="inferred from homology"/>
<feature type="transmembrane region" description="Helical" evidence="9">
    <location>
        <begin position="199"/>
        <end position="216"/>
    </location>
</feature>
<feature type="transmembrane region" description="Helical" evidence="9">
    <location>
        <begin position="82"/>
        <end position="105"/>
    </location>
</feature>
<feature type="domain" description="Amino acid transporter transmembrane" evidence="10">
    <location>
        <begin position="78"/>
        <end position="472"/>
    </location>
</feature>
<evidence type="ECO:0000259" key="10">
    <source>
        <dbReference type="Pfam" id="PF01490"/>
    </source>
</evidence>
<keyword evidence="7 9" id="KW-0472">Membrane</keyword>
<feature type="transmembrane region" description="Helical" evidence="9">
    <location>
        <begin position="345"/>
        <end position="366"/>
    </location>
</feature>
<dbReference type="Proteomes" id="UP000262825">
    <property type="component" value="Unassembled WGS sequence"/>
</dbReference>
<evidence type="ECO:0000256" key="5">
    <source>
        <dbReference type="ARBA" id="ARBA00022970"/>
    </source>
</evidence>
<keyword evidence="12" id="KW-1185">Reference proteome</keyword>
<feature type="transmembrane region" description="Helical" evidence="9">
    <location>
        <begin position="157"/>
        <end position="179"/>
    </location>
</feature>
<feature type="transmembrane region" description="Helical" evidence="9">
    <location>
        <begin position="412"/>
        <end position="432"/>
    </location>
</feature>
<gene>
    <name evidence="11" type="ORF">SCODWIG_01843</name>
</gene>
<feature type="region of interest" description="Disordered" evidence="8">
    <location>
        <begin position="1"/>
        <end position="59"/>
    </location>
</feature>
<name>A0A376B621_9ASCO</name>
<dbReference type="AlphaFoldDB" id="A0A376B621"/>
<protein>
    <submittedName>
        <fullName evidence="11">Related to Vacuolar amino acid transporter 2</fullName>
    </submittedName>
</protein>
<feature type="transmembrane region" description="Helical" evidence="9">
    <location>
        <begin position="303"/>
        <end position="325"/>
    </location>
</feature>
<comment type="subcellular location">
    <subcellularLocation>
        <location evidence="1">Vacuole membrane</location>
        <topology evidence="1">Multi-pass membrane protein</topology>
    </subcellularLocation>
</comment>
<dbReference type="OrthoDB" id="28208at2759"/>
<evidence type="ECO:0000256" key="8">
    <source>
        <dbReference type="SAM" id="MobiDB-lite"/>
    </source>
</evidence>
<feature type="transmembrane region" description="Helical" evidence="9">
    <location>
        <begin position="386"/>
        <end position="406"/>
    </location>
</feature>
<keyword evidence="4 9" id="KW-0812">Transmembrane</keyword>
<keyword evidence="3" id="KW-0813">Transport</keyword>
<organism evidence="11 12">
    <name type="scientific">Saccharomycodes ludwigii</name>
    <dbReference type="NCBI Taxonomy" id="36035"/>
    <lineage>
        <taxon>Eukaryota</taxon>
        <taxon>Fungi</taxon>
        <taxon>Dikarya</taxon>
        <taxon>Ascomycota</taxon>
        <taxon>Saccharomycotina</taxon>
        <taxon>Saccharomycetes</taxon>
        <taxon>Saccharomycodales</taxon>
        <taxon>Saccharomycodaceae</taxon>
        <taxon>Saccharomycodes</taxon>
    </lineage>
</organism>
<evidence type="ECO:0000256" key="7">
    <source>
        <dbReference type="ARBA" id="ARBA00023136"/>
    </source>
</evidence>
<feature type="transmembrane region" description="Helical" evidence="9">
    <location>
        <begin position="267"/>
        <end position="291"/>
    </location>
</feature>
<dbReference type="PANTHER" id="PTHR22950">
    <property type="entry name" value="AMINO ACID TRANSPORTER"/>
    <property type="match status" value="1"/>
</dbReference>
<evidence type="ECO:0000313" key="12">
    <source>
        <dbReference type="Proteomes" id="UP000262825"/>
    </source>
</evidence>
<evidence type="ECO:0000313" key="11">
    <source>
        <dbReference type="EMBL" id="SSD60082.1"/>
    </source>
</evidence>
<reference evidence="12" key="1">
    <citation type="submission" date="2018-06" db="EMBL/GenBank/DDBJ databases">
        <authorList>
            <person name="Guldener U."/>
        </authorList>
    </citation>
    <scope>NUCLEOTIDE SEQUENCE [LARGE SCALE GENOMIC DNA]</scope>
    <source>
        <strain evidence="12">UTAD17</strain>
    </source>
</reference>
<dbReference type="PANTHER" id="PTHR22950:SF458">
    <property type="entry name" value="SODIUM-COUPLED NEUTRAL AMINO ACID TRANSPORTER 11-RELATED"/>
    <property type="match status" value="1"/>
</dbReference>
<feature type="transmembrane region" description="Helical" evidence="9">
    <location>
        <begin position="228"/>
        <end position="247"/>
    </location>
</feature>
<evidence type="ECO:0000256" key="2">
    <source>
        <dbReference type="ARBA" id="ARBA00008066"/>
    </source>
</evidence>
<evidence type="ECO:0000256" key="4">
    <source>
        <dbReference type="ARBA" id="ARBA00022692"/>
    </source>
</evidence>
<dbReference type="InterPro" id="IPR013057">
    <property type="entry name" value="AA_transpt_TM"/>
</dbReference>
<comment type="similarity">
    <text evidence="2">Belongs to the amino acid/polyamine transporter 2 family.</text>
</comment>
<dbReference type="GO" id="GO:0005783">
    <property type="term" value="C:endoplasmic reticulum"/>
    <property type="evidence" value="ECO:0007669"/>
    <property type="project" value="TreeGrafter"/>
</dbReference>
<dbReference type="VEuPathDB" id="FungiDB:SCODWIG_01843"/>
<keyword evidence="6 9" id="KW-1133">Transmembrane helix</keyword>
<dbReference type="GO" id="GO:0015179">
    <property type="term" value="F:L-amino acid transmembrane transporter activity"/>
    <property type="evidence" value="ECO:0007669"/>
    <property type="project" value="TreeGrafter"/>
</dbReference>
<accession>A0A376B621</accession>
<feature type="transmembrane region" description="Helical" evidence="9">
    <location>
        <begin position="111"/>
        <end position="137"/>
    </location>
</feature>
<evidence type="ECO:0000256" key="3">
    <source>
        <dbReference type="ARBA" id="ARBA00022448"/>
    </source>
</evidence>
<dbReference type="Gene3D" id="1.20.1740.10">
    <property type="entry name" value="Amino acid/polyamine transporter I"/>
    <property type="match status" value="1"/>
</dbReference>
<evidence type="ECO:0000256" key="9">
    <source>
        <dbReference type="SAM" id="Phobius"/>
    </source>
</evidence>
<keyword evidence="5" id="KW-0029">Amino-acid transport</keyword>
<feature type="transmembrane region" description="Helical" evidence="9">
    <location>
        <begin position="453"/>
        <end position="475"/>
    </location>
</feature>
<evidence type="ECO:0000256" key="1">
    <source>
        <dbReference type="ARBA" id="ARBA00004128"/>
    </source>
</evidence>
<dbReference type="Pfam" id="PF01490">
    <property type="entry name" value="Aa_trans"/>
    <property type="match status" value="1"/>
</dbReference>
<dbReference type="GO" id="GO:0005774">
    <property type="term" value="C:vacuolar membrane"/>
    <property type="evidence" value="ECO:0007669"/>
    <property type="project" value="UniProtKB-SubCell"/>
</dbReference>
<evidence type="ECO:0000256" key="6">
    <source>
        <dbReference type="ARBA" id="ARBA00022989"/>
    </source>
</evidence>
<dbReference type="EMBL" id="UFAJ01000266">
    <property type="protein sequence ID" value="SSD60082.1"/>
    <property type="molecule type" value="Genomic_DNA"/>
</dbReference>
<sequence>MLQDKSYKLTNENSFELEPADNNFTGIGGSADFEELEERDINPPSALLPNKSSPDVENDEETIDNDNFIQNITNENLRKSTLFMAFMNMTNSILGAGVIGLPLAIRNTGLIGGVLAIIMLTLLVDWTLRLIVINLKLSSKTTYQDFVEYTLGKWGKFLILISNGLFAVGGCIGFCIIIGDTIPHVLRAFFPDHSEWFHRNIIIVLVTVFISYPLSLNRDISKLSNTSFLAIISMLVIIFMVLLRGPVTADSYKGSFSNSSIFILPSFFQGVSVISFALVCHHNTSFIYFSIRNPSLKRFNRMTHISCFVSMIALFIMGFSGFGIFKDKTKGNILNNFPSNDNYINVARFCFGFNMLTTFPLEVFVLRDVIRDLLYFNVHSDTPVELSSMLHFTVTTIIVLITMGISLTTCNLGALLELVGATTASLMAYILPPYCNLKLIGNNKTLWEKKRHYFCIFFGFAVLIISTTQTIISAIKSSEEKHCIV</sequence>